<sequence length="210" mass="23430">MSCDESQPLLTDGTLGERARQQYHGIVVSVSYDNTTRKQTRRFLSSKYGHYAVLLLVSLDVSCIFADFLISLYICDHTCAKGEPVSKKLPEAQDALGIVSLVFSCLFMVELLASIWAFGLGYFKSKFHCFDAAIIVAGFIIDVCLKGVLEEAGSIVVILRLWRVFKIVEEFSAGASDQMDILTELNEKLEKENSDLKRELKTLKADQDGQ</sequence>
<keyword evidence="17" id="KW-1185">Reference proteome</keyword>
<dbReference type="GO" id="GO:0005886">
    <property type="term" value="C:plasma membrane"/>
    <property type="evidence" value="ECO:0007669"/>
    <property type="project" value="UniProtKB-SubCell"/>
</dbReference>
<evidence type="ECO:0000256" key="11">
    <source>
        <dbReference type="ARBA" id="ARBA00023303"/>
    </source>
</evidence>
<dbReference type="AlphaFoldDB" id="A0AAE0DHY6"/>
<evidence type="ECO:0000256" key="5">
    <source>
        <dbReference type="ARBA" id="ARBA00022692"/>
    </source>
</evidence>
<dbReference type="GO" id="GO:0034702">
    <property type="term" value="C:monoatomic ion channel complex"/>
    <property type="evidence" value="ECO:0007669"/>
    <property type="project" value="UniProtKB-KW"/>
</dbReference>
<reference evidence="16" key="1">
    <citation type="submission" date="2022-11" db="EMBL/GenBank/DDBJ databases">
        <title>Chromosomal genome sequence assembly and mating type (MAT) locus characterization of the leprose asexual lichenized fungus Lepraria neglecta (Nyl.) Erichsen.</title>
        <authorList>
            <person name="Allen J.L."/>
            <person name="Pfeffer B."/>
        </authorList>
    </citation>
    <scope>NUCLEOTIDE SEQUENCE</scope>
    <source>
        <strain evidence="16">Allen 5258</strain>
    </source>
</reference>
<evidence type="ECO:0000256" key="8">
    <source>
        <dbReference type="ARBA" id="ARBA00023054"/>
    </source>
</evidence>
<feature type="transmembrane region" description="Helical" evidence="14">
    <location>
        <begin position="51"/>
        <end position="75"/>
    </location>
</feature>
<keyword evidence="5 14" id="KW-0812">Transmembrane</keyword>
<organism evidence="16 17">
    <name type="scientific">Lepraria neglecta</name>
    <dbReference type="NCBI Taxonomy" id="209136"/>
    <lineage>
        <taxon>Eukaryota</taxon>
        <taxon>Fungi</taxon>
        <taxon>Dikarya</taxon>
        <taxon>Ascomycota</taxon>
        <taxon>Pezizomycotina</taxon>
        <taxon>Lecanoromycetes</taxon>
        <taxon>OSLEUM clade</taxon>
        <taxon>Lecanoromycetidae</taxon>
        <taxon>Lecanorales</taxon>
        <taxon>Lecanorineae</taxon>
        <taxon>Stereocaulaceae</taxon>
        <taxon>Lepraria</taxon>
    </lineage>
</organism>
<dbReference type="InterPro" id="IPR027359">
    <property type="entry name" value="Volt_channel_dom_sf"/>
</dbReference>
<evidence type="ECO:0000256" key="12">
    <source>
        <dbReference type="ARBA" id="ARBA00031989"/>
    </source>
</evidence>
<dbReference type="Proteomes" id="UP001276659">
    <property type="component" value="Unassembled WGS sequence"/>
</dbReference>
<evidence type="ECO:0000256" key="4">
    <source>
        <dbReference type="ARBA" id="ARBA00022475"/>
    </source>
</evidence>
<dbReference type="InterPro" id="IPR031846">
    <property type="entry name" value="Hvcn1"/>
</dbReference>
<feature type="transmembrane region" description="Helical" evidence="14">
    <location>
        <begin position="95"/>
        <end position="118"/>
    </location>
</feature>
<dbReference type="Gene3D" id="1.20.120.350">
    <property type="entry name" value="Voltage-gated potassium channels. Chain C"/>
    <property type="match status" value="1"/>
</dbReference>
<dbReference type="GO" id="GO:0030171">
    <property type="term" value="F:voltage-gated proton channel activity"/>
    <property type="evidence" value="ECO:0007669"/>
    <property type="project" value="InterPro"/>
</dbReference>
<keyword evidence="7 14" id="KW-1133">Transmembrane helix</keyword>
<feature type="coiled-coil region" evidence="13">
    <location>
        <begin position="172"/>
        <end position="206"/>
    </location>
</feature>
<name>A0AAE0DHY6_9LECA</name>
<keyword evidence="11" id="KW-0407">Ion channel</keyword>
<keyword evidence="4" id="KW-1003">Cell membrane</keyword>
<keyword evidence="3" id="KW-0813">Transport</keyword>
<evidence type="ECO:0000256" key="13">
    <source>
        <dbReference type="SAM" id="Coils"/>
    </source>
</evidence>
<evidence type="ECO:0000256" key="6">
    <source>
        <dbReference type="ARBA" id="ARBA00022882"/>
    </source>
</evidence>
<dbReference type="EMBL" id="JASNWA010000008">
    <property type="protein sequence ID" value="KAK3170937.1"/>
    <property type="molecule type" value="Genomic_DNA"/>
</dbReference>
<evidence type="ECO:0000256" key="9">
    <source>
        <dbReference type="ARBA" id="ARBA00023065"/>
    </source>
</evidence>
<protein>
    <recommendedName>
        <fullName evidence="2">Voltage-gated hydrogen channel 1</fullName>
    </recommendedName>
    <alternativeName>
        <fullName evidence="12">Hydrogen voltage-gated channel 1</fullName>
    </alternativeName>
</protein>
<evidence type="ECO:0000256" key="7">
    <source>
        <dbReference type="ARBA" id="ARBA00022989"/>
    </source>
</evidence>
<evidence type="ECO:0000256" key="3">
    <source>
        <dbReference type="ARBA" id="ARBA00022448"/>
    </source>
</evidence>
<dbReference type="PANTHER" id="PTHR46480:SF1">
    <property type="entry name" value="VOLTAGE-GATED HYDROGEN CHANNEL 1"/>
    <property type="match status" value="1"/>
</dbReference>
<gene>
    <name evidence="16" type="ORF">OEA41_003021</name>
</gene>
<evidence type="ECO:0000259" key="15">
    <source>
        <dbReference type="Pfam" id="PF00520"/>
    </source>
</evidence>
<evidence type="ECO:0000256" key="1">
    <source>
        <dbReference type="ARBA" id="ARBA00004651"/>
    </source>
</evidence>
<keyword evidence="8 13" id="KW-0175">Coiled coil</keyword>
<dbReference type="InterPro" id="IPR005821">
    <property type="entry name" value="Ion_trans_dom"/>
</dbReference>
<comment type="caution">
    <text evidence="16">The sequence shown here is derived from an EMBL/GenBank/DDBJ whole genome shotgun (WGS) entry which is preliminary data.</text>
</comment>
<comment type="subcellular location">
    <subcellularLocation>
        <location evidence="1">Cell membrane</location>
        <topology evidence="1">Multi-pass membrane protein</topology>
    </subcellularLocation>
</comment>
<proteinExistence type="predicted"/>
<keyword evidence="9" id="KW-0406">Ion transport</keyword>
<keyword evidence="6" id="KW-0851">Voltage-gated channel</keyword>
<evidence type="ECO:0000256" key="10">
    <source>
        <dbReference type="ARBA" id="ARBA00023136"/>
    </source>
</evidence>
<evidence type="ECO:0000256" key="14">
    <source>
        <dbReference type="SAM" id="Phobius"/>
    </source>
</evidence>
<dbReference type="Pfam" id="PF00520">
    <property type="entry name" value="Ion_trans"/>
    <property type="match status" value="1"/>
</dbReference>
<feature type="domain" description="Ion transport" evidence="15">
    <location>
        <begin position="82"/>
        <end position="172"/>
    </location>
</feature>
<dbReference type="PANTHER" id="PTHR46480">
    <property type="entry name" value="F20B24.22"/>
    <property type="match status" value="1"/>
</dbReference>
<evidence type="ECO:0000313" key="17">
    <source>
        <dbReference type="Proteomes" id="UP001276659"/>
    </source>
</evidence>
<evidence type="ECO:0000256" key="2">
    <source>
        <dbReference type="ARBA" id="ARBA00015897"/>
    </source>
</evidence>
<accession>A0AAE0DHY6</accession>
<evidence type="ECO:0000313" key="16">
    <source>
        <dbReference type="EMBL" id="KAK3170937.1"/>
    </source>
</evidence>
<keyword evidence="10 14" id="KW-0472">Membrane</keyword>